<reference evidence="6 7" key="1">
    <citation type="submission" date="2016-06" db="EMBL/GenBank/DDBJ databases">
        <title>The Draft Genome Sequence and Annotation of the Desert Woodrat Neotoma lepida.</title>
        <authorList>
            <person name="Campbell M."/>
            <person name="Oakeson K.F."/>
            <person name="Yandell M."/>
            <person name="Halpert J.R."/>
            <person name="Dearing D."/>
        </authorList>
    </citation>
    <scope>NUCLEOTIDE SEQUENCE [LARGE SCALE GENOMIC DNA]</scope>
    <source>
        <strain evidence="6">417</strain>
        <tissue evidence="6">Liver</tissue>
    </source>
</reference>
<protein>
    <recommendedName>
        <fullName evidence="5">Ig-like domain-containing protein</fullName>
    </recommendedName>
</protein>
<evidence type="ECO:0000256" key="2">
    <source>
        <dbReference type="ARBA" id="ARBA00023130"/>
    </source>
</evidence>
<dbReference type="SMART" id="SM00409">
    <property type="entry name" value="IG"/>
    <property type="match status" value="2"/>
</dbReference>
<dbReference type="STRING" id="56216.A0A1A6FTW1"/>
<dbReference type="PROSITE" id="PS50835">
    <property type="entry name" value="IG_LIKE"/>
    <property type="match status" value="2"/>
</dbReference>
<dbReference type="SMART" id="SM00406">
    <property type="entry name" value="IGv"/>
    <property type="match status" value="2"/>
</dbReference>
<dbReference type="FunFam" id="2.60.40.10:FF:000350">
    <property type="entry name" value="Immunoglobulin kappa chain variable 18-36"/>
    <property type="match status" value="1"/>
</dbReference>
<keyword evidence="7" id="KW-1185">Reference proteome</keyword>
<evidence type="ECO:0000256" key="4">
    <source>
        <dbReference type="ARBA" id="ARBA00043265"/>
    </source>
</evidence>
<dbReference type="OrthoDB" id="9625270at2759"/>
<gene>
    <name evidence="6" type="ORF">A6R68_11853</name>
</gene>
<accession>A0A1A6FTW1</accession>
<dbReference type="SUPFAM" id="SSF48726">
    <property type="entry name" value="Immunoglobulin"/>
    <property type="match status" value="2"/>
</dbReference>
<keyword evidence="3" id="KW-1015">Disulfide bond</keyword>
<dbReference type="EMBL" id="LZPO01117943">
    <property type="protein sequence ID" value="OBS57019.1"/>
    <property type="molecule type" value="Genomic_DNA"/>
</dbReference>
<dbReference type="Gene3D" id="2.60.40.10">
    <property type="entry name" value="Immunoglobulins"/>
    <property type="match status" value="2"/>
</dbReference>
<feature type="domain" description="Ig-like" evidence="5">
    <location>
        <begin position="102"/>
        <end position="199"/>
    </location>
</feature>
<dbReference type="AlphaFoldDB" id="A0A1A6FTW1"/>
<dbReference type="GO" id="GO:0005576">
    <property type="term" value="C:extracellular region"/>
    <property type="evidence" value="ECO:0007669"/>
    <property type="project" value="UniProtKB-ARBA"/>
</dbReference>
<dbReference type="PANTHER" id="PTHR23267">
    <property type="entry name" value="IMMUNOGLOBULIN LIGHT CHAIN"/>
    <property type="match status" value="1"/>
</dbReference>
<comment type="caution">
    <text evidence="6">The sequence shown here is derived from an EMBL/GenBank/DDBJ whole genome shotgun (WGS) entry which is preliminary data.</text>
</comment>
<keyword evidence="4" id="KW-1280">Immunoglobulin</keyword>
<dbReference type="GO" id="GO:0019814">
    <property type="term" value="C:immunoglobulin complex"/>
    <property type="evidence" value="ECO:0007669"/>
    <property type="project" value="UniProtKB-KW"/>
</dbReference>
<keyword evidence="1" id="KW-0391">Immunity</keyword>
<dbReference type="GO" id="GO:0005886">
    <property type="term" value="C:plasma membrane"/>
    <property type="evidence" value="ECO:0007669"/>
    <property type="project" value="UniProtKB-ARBA"/>
</dbReference>
<evidence type="ECO:0000256" key="3">
    <source>
        <dbReference type="ARBA" id="ARBA00023157"/>
    </source>
</evidence>
<feature type="domain" description="Ig-like" evidence="5">
    <location>
        <begin position="252"/>
        <end position="360"/>
    </location>
</feature>
<dbReference type="InterPro" id="IPR050150">
    <property type="entry name" value="IgV_Light_Chain"/>
</dbReference>
<keyword evidence="2" id="KW-1064">Adaptive immunity</keyword>
<evidence type="ECO:0000313" key="7">
    <source>
        <dbReference type="Proteomes" id="UP000092124"/>
    </source>
</evidence>
<sequence length="393" mass="43733">MFLFEENAEKAVMELSNLGFNGPLIYTQLPQKSLVPPVGNGILHKRGFCSFMYLEHLERAVKGTAWLKHRSSLPVPKKQTLIQVAEMESSAFLVCVFLLWVPGSTGNIVLTQSPASMPVSLGQRATISCRASKSVTSPAYSYMHWYQQKPGQPPKLLISLASTVASEVPARFSGSGSGTDFTLTIHPVEADDAATYFCQQSYEYPPKPSCSEFINQAFTVRSELHQIGRRSKMESQTQVLMSLLLWVSGACADIVMTQSPSSLAVSVGEEVTISCRSSQSLLYSKDQKNYLNWYQQKPGQSPKLLIYYASTRNSGVPDRFIGSGSGTDFTLTISSVQPEDLADYYCMQSSSTPPTYWSMSSWRQMFLAARKLTFCHTIFIENIEKFHKQCTDN</sequence>
<evidence type="ECO:0000259" key="5">
    <source>
        <dbReference type="PROSITE" id="PS50835"/>
    </source>
</evidence>
<dbReference type="InterPro" id="IPR036179">
    <property type="entry name" value="Ig-like_dom_sf"/>
</dbReference>
<dbReference type="InterPro" id="IPR003599">
    <property type="entry name" value="Ig_sub"/>
</dbReference>
<evidence type="ECO:0000256" key="1">
    <source>
        <dbReference type="ARBA" id="ARBA00022859"/>
    </source>
</evidence>
<dbReference type="InterPro" id="IPR007110">
    <property type="entry name" value="Ig-like_dom"/>
</dbReference>
<organism evidence="6 7">
    <name type="scientific">Neotoma lepida</name>
    <name type="common">Desert woodrat</name>
    <dbReference type="NCBI Taxonomy" id="56216"/>
    <lineage>
        <taxon>Eukaryota</taxon>
        <taxon>Metazoa</taxon>
        <taxon>Chordata</taxon>
        <taxon>Craniata</taxon>
        <taxon>Vertebrata</taxon>
        <taxon>Euteleostomi</taxon>
        <taxon>Mammalia</taxon>
        <taxon>Eutheria</taxon>
        <taxon>Euarchontoglires</taxon>
        <taxon>Glires</taxon>
        <taxon>Rodentia</taxon>
        <taxon>Myomorpha</taxon>
        <taxon>Muroidea</taxon>
        <taxon>Cricetidae</taxon>
        <taxon>Neotominae</taxon>
        <taxon>Neotoma</taxon>
    </lineage>
</organism>
<evidence type="ECO:0000313" key="6">
    <source>
        <dbReference type="EMBL" id="OBS57019.1"/>
    </source>
</evidence>
<dbReference type="Pfam" id="PF07686">
    <property type="entry name" value="V-set"/>
    <property type="match status" value="2"/>
</dbReference>
<dbReference type="InterPro" id="IPR013783">
    <property type="entry name" value="Ig-like_fold"/>
</dbReference>
<name>A0A1A6FTW1_NEOLE</name>
<dbReference type="FunFam" id="2.60.40.10:FF:001378">
    <property type="entry name" value="Immunoglobulin kappa variable 4-1"/>
    <property type="match status" value="1"/>
</dbReference>
<dbReference type="CDD" id="cd04980">
    <property type="entry name" value="IgV_L_kappa"/>
    <property type="match status" value="2"/>
</dbReference>
<proteinExistence type="predicted"/>
<dbReference type="GO" id="GO:0002250">
    <property type="term" value="P:adaptive immune response"/>
    <property type="evidence" value="ECO:0007669"/>
    <property type="project" value="UniProtKB-KW"/>
</dbReference>
<dbReference type="InterPro" id="IPR013106">
    <property type="entry name" value="Ig_V-set"/>
</dbReference>
<dbReference type="Proteomes" id="UP000092124">
    <property type="component" value="Unassembled WGS sequence"/>
</dbReference>